<feature type="domain" description="NYN" evidence="1">
    <location>
        <begin position="6"/>
        <end position="150"/>
    </location>
</feature>
<dbReference type="EMBL" id="JACHIU010000001">
    <property type="protein sequence ID" value="MBB6471664.1"/>
    <property type="molecule type" value="Genomic_DNA"/>
</dbReference>
<proteinExistence type="predicted"/>
<dbReference type="Pfam" id="PF01936">
    <property type="entry name" value="NYN"/>
    <property type="match status" value="1"/>
</dbReference>
<protein>
    <submittedName>
        <fullName evidence="2">Uncharacterized LabA/DUF88 family protein</fullName>
    </submittedName>
</protein>
<dbReference type="InterPro" id="IPR021139">
    <property type="entry name" value="NYN"/>
</dbReference>
<organism evidence="2 3">
    <name type="scientific">Sphaerisporangium rubeum</name>
    <dbReference type="NCBI Taxonomy" id="321317"/>
    <lineage>
        <taxon>Bacteria</taxon>
        <taxon>Bacillati</taxon>
        <taxon>Actinomycetota</taxon>
        <taxon>Actinomycetes</taxon>
        <taxon>Streptosporangiales</taxon>
        <taxon>Streptosporangiaceae</taxon>
        <taxon>Sphaerisporangium</taxon>
    </lineage>
</organism>
<dbReference type="Proteomes" id="UP000555564">
    <property type="component" value="Unassembled WGS sequence"/>
</dbReference>
<name>A0A7X0M660_9ACTN</name>
<evidence type="ECO:0000259" key="1">
    <source>
        <dbReference type="Pfam" id="PF01936"/>
    </source>
</evidence>
<dbReference type="RefSeq" id="WP_184978836.1">
    <property type="nucleotide sequence ID" value="NZ_BAAALO010000031.1"/>
</dbReference>
<sequence>MDVVAYVDGFNLYHGLKSKYGHAYLWIDLVELVRQIRQHDVVLKVRYFTAIVKGEPDAALRQETYLAALAAHCPELGIVRGHFKKKTARCRDCGSRWTCACDPAQTFHTYEEKLTDVALAVAMTMDAASAYGDMSVLVSTDTDFRPAVEASLQLAPTRPVMIACPPGRVGPKHDFSGRVVSFAIPEKHLQASLLPEAVPGPDGRIYQRPEKWSG</sequence>
<reference evidence="2 3" key="1">
    <citation type="submission" date="2020-08" db="EMBL/GenBank/DDBJ databases">
        <title>Sequencing the genomes of 1000 actinobacteria strains.</title>
        <authorList>
            <person name="Klenk H.-P."/>
        </authorList>
    </citation>
    <scope>NUCLEOTIDE SEQUENCE [LARGE SCALE GENOMIC DNA]</scope>
    <source>
        <strain evidence="2 3">DSM 44936</strain>
    </source>
</reference>
<accession>A0A7X0M660</accession>
<evidence type="ECO:0000313" key="3">
    <source>
        <dbReference type="Proteomes" id="UP000555564"/>
    </source>
</evidence>
<dbReference type="GO" id="GO:0004540">
    <property type="term" value="F:RNA nuclease activity"/>
    <property type="evidence" value="ECO:0007669"/>
    <property type="project" value="InterPro"/>
</dbReference>
<comment type="caution">
    <text evidence="2">The sequence shown here is derived from an EMBL/GenBank/DDBJ whole genome shotgun (WGS) entry which is preliminary data.</text>
</comment>
<gene>
    <name evidence="2" type="ORF">BJ992_001095</name>
</gene>
<dbReference type="Gene3D" id="3.40.50.1010">
    <property type="entry name" value="5'-nuclease"/>
    <property type="match status" value="1"/>
</dbReference>
<dbReference type="CDD" id="cd18722">
    <property type="entry name" value="PIN_NicB-like"/>
    <property type="match status" value="1"/>
</dbReference>
<dbReference type="AlphaFoldDB" id="A0A7X0M660"/>
<keyword evidence="3" id="KW-1185">Reference proteome</keyword>
<evidence type="ECO:0000313" key="2">
    <source>
        <dbReference type="EMBL" id="MBB6471664.1"/>
    </source>
</evidence>